<dbReference type="Pfam" id="PF00004">
    <property type="entry name" value="AAA"/>
    <property type="match status" value="1"/>
</dbReference>
<evidence type="ECO:0000256" key="11">
    <source>
        <dbReference type="ARBA" id="ARBA00022989"/>
    </source>
</evidence>
<dbReference type="PROSITE" id="PS00674">
    <property type="entry name" value="AAA"/>
    <property type="match status" value="1"/>
</dbReference>
<comment type="cofactor">
    <cofactor evidence="15">
        <name>Zn(2+)</name>
        <dbReference type="ChEBI" id="CHEBI:29105"/>
    </cofactor>
    <text evidence="15">Binds 1 zinc ion per subunit.</text>
</comment>
<evidence type="ECO:0000313" key="20">
    <source>
        <dbReference type="Proteomes" id="UP000727857"/>
    </source>
</evidence>
<comment type="function">
    <text evidence="15">Acts as a processive, ATP-dependent zinc metallopeptidase for both cytoplasmic and membrane proteins. Plays a role in the quality control of integral membrane proteins.</text>
</comment>
<keyword evidence="4 15" id="KW-0645">Protease</keyword>
<comment type="similarity">
    <text evidence="14 15">In the central section; belongs to the AAA ATPase family.</text>
</comment>
<keyword evidence="12 15" id="KW-0482">Metalloprotease</keyword>
<proteinExistence type="inferred from homology"/>
<evidence type="ECO:0000256" key="17">
    <source>
        <dbReference type="SAM" id="MobiDB-lite"/>
    </source>
</evidence>
<dbReference type="InterPro" id="IPR000642">
    <property type="entry name" value="Peptidase_M41"/>
</dbReference>
<comment type="subunit">
    <text evidence="15">Homohexamer.</text>
</comment>
<dbReference type="InterPro" id="IPR003960">
    <property type="entry name" value="ATPase_AAA_CS"/>
</dbReference>
<evidence type="ECO:0000256" key="16">
    <source>
        <dbReference type="RuleBase" id="RU003651"/>
    </source>
</evidence>
<feature type="binding site" evidence="15">
    <location>
        <position position="446"/>
    </location>
    <ligand>
        <name>Zn(2+)</name>
        <dbReference type="ChEBI" id="CHEBI:29105"/>
        <note>catalytic</note>
    </ligand>
</feature>
<evidence type="ECO:0000256" key="12">
    <source>
        <dbReference type="ARBA" id="ARBA00023049"/>
    </source>
</evidence>
<dbReference type="InterPro" id="IPR027417">
    <property type="entry name" value="P-loop_NTPase"/>
</dbReference>
<dbReference type="EC" id="3.4.24.-" evidence="15"/>
<dbReference type="InterPro" id="IPR041569">
    <property type="entry name" value="AAA_lid_3"/>
</dbReference>
<keyword evidence="7 15" id="KW-0547">Nucleotide-binding</keyword>
<reference evidence="19" key="2">
    <citation type="journal article" date="2021" name="PeerJ">
        <title>Extensive microbial diversity within the chicken gut microbiome revealed by metagenomics and culture.</title>
        <authorList>
            <person name="Gilroy R."/>
            <person name="Ravi A."/>
            <person name="Getino M."/>
            <person name="Pursley I."/>
            <person name="Horton D.L."/>
            <person name="Alikhan N.F."/>
            <person name="Baker D."/>
            <person name="Gharbi K."/>
            <person name="Hall N."/>
            <person name="Watson M."/>
            <person name="Adriaenssens E.M."/>
            <person name="Foster-Nyarko E."/>
            <person name="Jarju S."/>
            <person name="Secka A."/>
            <person name="Antonio M."/>
            <person name="Oren A."/>
            <person name="Chaudhuri R.R."/>
            <person name="La Ragione R."/>
            <person name="Hildebrand F."/>
            <person name="Pallen M.J."/>
        </authorList>
    </citation>
    <scope>NUCLEOTIDE SEQUENCE</scope>
    <source>
        <strain evidence="19">517</strain>
    </source>
</reference>
<dbReference type="InterPro" id="IPR050928">
    <property type="entry name" value="ATP-dep_Zn_Metalloprotease"/>
</dbReference>
<evidence type="ECO:0000256" key="14">
    <source>
        <dbReference type="ARBA" id="ARBA00061570"/>
    </source>
</evidence>
<evidence type="ECO:0000256" key="2">
    <source>
        <dbReference type="ARBA" id="ARBA00010044"/>
    </source>
</evidence>
<dbReference type="InterPro" id="IPR003593">
    <property type="entry name" value="AAA+_ATPase"/>
</dbReference>
<dbReference type="Proteomes" id="UP000727857">
    <property type="component" value="Unassembled WGS sequence"/>
</dbReference>
<comment type="subcellular location">
    <subcellularLocation>
        <location evidence="15">Cell membrane</location>
        <topology evidence="15">Multi-pass membrane protein</topology>
        <orientation evidence="15">Cytoplasmic side</orientation>
    </subcellularLocation>
    <subcellularLocation>
        <location evidence="1">Membrane</location>
    </subcellularLocation>
</comment>
<keyword evidence="3 15" id="KW-1003">Cell membrane</keyword>
<dbReference type="Pfam" id="PF17862">
    <property type="entry name" value="AAA_lid_3"/>
    <property type="match status" value="1"/>
</dbReference>
<evidence type="ECO:0000256" key="5">
    <source>
        <dbReference type="ARBA" id="ARBA00022692"/>
    </source>
</evidence>
<dbReference type="InterPro" id="IPR005936">
    <property type="entry name" value="FtsH"/>
</dbReference>
<feature type="region of interest" description="Disordered" evidence="17">
    <location>
        <begin position="658"/>
        <end position="727"/>
    </location>
</feature>
<comment type="similarity">
    <text evidence="2 15">In the C-terminal section; belongs to the peptidase M41 family.</text>
</comment>
<evidence type="ECO:0000256" key="15">
    <source>
        <dbReference type="HAMAP-Rule" id="MF_01458"/>
    </source>
</evidence>
<evidence type="ECO:0000256" key="9">
    <source>
        <dbReference type="ARBA" id="ARBA00022833"/>
    </source>
</evidence>
<feature type="binding site" evidence="15">
    <location>
        <position position="442"/>
    </location>
    <ligand>
        <name>Zn(2+)</name>
        <dbReference type="ChEBI" id="CHEBI:29105"/>
        <note>catalytic</note>
    </ligand>
</feature>
<dbReference type="AlphaFoldDB" id="A0A940DHL8"/>
<dbReference type="PANTHER" id="PTHR43655">
    <property type="entry name" value="ATP-DEPENDENT PROTEASE"/>
    <property type="match status" value="1"/>
</dbReference>
<keyword evidence="6 15" id="KW-0479">Metal-binding</keyword>
<evidence type="ECO:0000256" key="6">
    <source>
        <dbReference type="ARBA" id="ARBA00022723"/>
    </source>
</evidence>
<dbReference type="FunFam" id="1.10.8.60:FF:000001">
    <property type="entry name" value="ATP-dependent zinc metalloprotease FtsH"/>
    <property type="match status" value="1"/>
</dbReference>
<sequence>MDYKPNNRRTFFVLAAGILLVILLALLITNLSGNKVEVISYDRLVTEIKEGKVAGIYFTGSYTVNVLYASETNEKNIENFKSGKFANASCVVKYRDDFTETIENYQNTAGNFQLPTIWLNDPNANSFRSYIFPVLSLLLLAGLAIYMIVTLRKQGGGMGGAMNFGKTKSKVSENVKVRFADVAGAEEEKVELKEIVEFLKAPKKFREVGARVPKGVLLVGPPGTGKTLFAKAVAGEAGVPFYSISGSDFVEMFVGVGASRVRDLFAQAKKTQPCIVFIDEIDAVGRKRGAGLGGGNDEREQTLNQLLVQMDGFEENESIVIMAATNRADVLDPALLRPGRFDRQIYVNLPDVKGREAIFRVHARNKPVSPEVDFRNLARLTTGFSGADIENLLNEAAIIAARDDRKIIQMKDILEGINKVIAGPQKRSRVITEKDKRITAYHEAGHALVGRLLKNCDAVQEVSIIPRGMAAGYTISRPKTDDSHTTYSHLVDTIAMTMGGRAAEALIIKDITTGASMDIKQATSIARSMVTEWGMSPALSNVYYGGEQEVFIGRDYQTQASYSDEIAALIDSEIRKIVDTAYDRAYKILSENTAVLHAMVELLYEHETIYGDEVDMLIDGKTPEEVTAYINEKKAKLAAEAKAREEALRPAPVLGNSSEIIVKEPEAAQTGETEKAEGPAANEPTAEAETKEEASEAPVETEAGAEKDERENAEPADKSDKSDKKDE</sequence>
<keyword evidence="10 15" id="KW-0067">ATP-binding</keyword>
<dbReference type="InterPro" id="IPR037219">
    <property type="entry name" value="Peptidase_M41-like"/>
</dbReference>
<dbReference type="Pfam" id="PF01434">
    <property type="entry name" value="Peptidase_M41"/>
    <property type="match status" value="1"/>
</dbReference>
<evidence type="ECO:0000259" key="18">
    <source>
        <dbReference type="SMART" id="SM00382"/>
    </source>
</evidence>
<dbReference type="GO" id="GO:0006508">
    <property type="term" value="P:proteolysis"/>
    <property type="evidence" value="ECO:0007669"/>
    <property type="project" value="UniProtKB-KW"/>
</dbReference>
<keyword evidence="8 15" id="KW-0378">Hydrolase</keyword>
<dbReference type="GO" id="GO:0004176">
    <property type="term" value="F:ATP-dependent peptidase activity"/>
    <property type="evidence" value="ECO:0007669"/>
    <property type="project" value="InterPro"/>
</dbReference>
<evidence type="ECO:0000256" key="1">
    <source>
        <dbReference type="ARBA" id="ARBA00004370"/>
    </source>
</evidence>
<feature type="transmembrane region" description="Helical" evidence="15">
    <location>
        <begin position="12"/>
        <end position="31"/>
    </location>
</feature>
<name>A0A940DHL8_9FIRM</name>
<evidence type="ECO:0000256" key="4">
    <source>
        <dbReference type="ARBA" id="ARBA00022670"/>
    </source>
</evidence>
<keyword evidence="9 15" id="KW-0862">Zinc</keyword>
<dbReference type="Gene3D" id="1.10.8.60">
    <property type="match status" value="1"/>
</dbReference>
<dbReference type="GO" id="GO:0030163">
    <property type="term" value="P:protein catabolic process"/>
    <property type="evidence" value="ECO:0007669"/>
    <property type="project" value="UniProtKB-UniRule"/>
</dbReference>
<evidence type="ECO:0000313" key="19">
    <source>
        <dbReference type="EMBL" id="MBO8424338.1"/>
    </source>
</evidence>
<dbReference type="GO" id="GO:0005524">
    <property type="term" value="F:ATP binding"/>
    <property type="evidence" value="ECO:0007669"/>
    <property type="project" value="UniProtKB-UniRule"/>
</dbReference>
<evidence type="ECO:0000256" key="7">
    <source>
        <dbReference type="ARBA" id="ARBA00022741"/>
    </source>
</evidence>
<dbReference type="FunFam" id="3.40.50.300:FF:000001">
    <property type="entry name" value="ATP-dependent zinc metalloprotease FtsH"/>
    <property type="match status" value="1"/>
</dbReference>
<dbReference type="SUPFAM" id="SSF140990">
    <property type="entry name" value="FtsH protease domain-like"/>
    <property type="match status" value="1"/>
</dbReference>
<dbReference type="GO" id="GO:0004222">
    <property type="term" value="F:metalloendopeptidase activity"/>
    <property type="evidence" value="ECO:0007669"/>
    <property type="project" value="InterPro"/>
</dbReference>
<protein>
    <recommendedName>
        <fullName evidence="15">ATP-dependent zinc metalloprotease FtsH</fullName>
        <ecNumber evidence="15">3.4.24.-</ecNumber>
    </recommendedName>
</protein>
<evidence type="ECO:0000256" key="10">
    <source>
        <dbReference type="ARBA" id="ARBA00022840"/>
    </source>
</evidence>
<keyword evidence="5 15" id="KW-0812">Transmembrane</keyword>
<reference evidence="19" key="1">
    <citation type="submission" date="2020-10" db="EMBL/GenBank/DDBJ databases">
        <authorList>
            <person name="Gilroy R."/>
        </authorList>
    </citation>
    <scope>NUCLEOTIDE SEQUENCE</scope>
    <source>
        <strain evidence="19">517</strain>
    </source>
</reference>
<feature type="domain" description="AAA+ ATPase" evidence="18">
    <location>
        <begin position="212"/>
        <end position="351"/>
    </location>
</feature>
<feature type="compositionally biased region" description="Basic and acidic residues" evidence="17">
    <location>
        <begin position="704"/>
        <end position="727"/>
    </location>
</feature>
<feature type="binding site" evidence="15">
    <location>
        <begin position="220"/>
        <end position="227"/>
    </location>
    <ligand>
        <name>ATP</name>
        <dbReference type="ChEBI" id="CHEBI:30616"/>
    </ligand>
</feature>
<feature type="active site" evidence="15">
    <location>
        <position position="443"/>
    </location>
</feature>
<gene>
    <name evidence="15 19" type="primary">ftsH</name>
    <name evidence="19" type="ORF">IAB16_04915</name>
</gene>
<dbReference type="PANTHER" id="PTHR43655:SF2">
    <property type="entry name" value="AFG3 LIKE MATRIX AAA PEPTIDASE SUBUNIT 2, ISOFORM A"/>
    <property type="match status" value="1"/>
</dbReference>
<evidence type="ECO:0000256" key="3">
    <source>
        <dbReference type="ARBA" id="ARBA00022475"/>
    </source>
</evidence>
<comment type="caution">
    <text evidence="19">The sequence shown here is derived from an EMBL/GenBank/DDBJ whole genome shotgun (WGS) entry which is preliminary data.</text>
</comment>
<feature type="transmembrane region" description="Helical" evidence="15">
    <location>
        <begin position="130"/>
        <end position="149"/>
    </location>
</feature>
<feature type="compositionally biased region" description="Low complexity" evidence="17">
    <location>
        <begin position="678"/>
        <end position="687"/>
    </location>
</feature>
<evidence type="ECO:0000256" key="13">
    <source>
        <dbReference type="ARBA" id="ARBA00023136"/>
    </source>
</evidence>
<feature type="compositionally biased region" description="Basic and acidic residues" evidence="17">
    <location>
        <begin position="661"/>
        <end position="677"/>
    </location>
</feature>
<dbReference type="Gene3D" id="1.20.58.760">
    <property type="entry name" value="Peptidase M41"/>
    <property type="match status" value="1"/>
</dbReference>
<keyword evidence="11 15" id="KW-1133">Transmembrane helix</keyword>
<dbReference type="InterPro" id="IPR003959">
    <property type="entry name" value="ATPase_AAA_core"/>
</dbReference>
<comment type="similarity">
    <text evidence="16">Belongs to the AAA ATPase family.</text>
</comment>
<dbReference type="GO" id="GO:0005886">
    <property type="term" value="C:plasma membrane"/>
    <property type="evidence" value="ECO:0007669"/>
    <property type="project" value="UniProtKB-SubCell"/>
</dbReference>
<dbReference type="GO" id="GO:0008270">
    <property type="term" value="F:zinc ion binding"/>
    <property type="evidence" value="ECO:0007669"/>
    <property type="project" value="UniProtKB-UniRule"/>
</dbReference>
<dbReference type="CDD" id="cd19501">
    <property type="entry name" value="RecA-like_FtsH"/>
    <property type="match status" value="1"/>
</dbReference>
<organism evidence="19 20">
    <name type="scientific">Candidatus Stercoripulliclostridium pullicola</name>
    <dbReference type="NCBI Taxonomy" id="2840953"/>
    <lineage>
        <taxon>Bacteria</taxon>
        <taxon>Bacillati</taxon>
        <taxon>Bacillota</taxon>
        <taxon>Clostridia</taxon>
        <taxon>Eubacteriales</taxon>
        <taxon>Candidatus Stercoripulliclostridium</taxon>
    </lineage>
</organism>
<dbReference type="SUPFAM" id="SSF52540">
    <property type="entry name" value="P-loop containing nucleoside triphosphate hydrolases"/>
    <property type="match status" value="1"/>
</dbReference>
<dbReference type="GO" id="GO:0016887">
    <property type="term" value="F:ATP hydrolysis activity"/>
    <property type="evidence" value="ECO:0007669"/>
    <property type="project" value="UniProtKB-UniRule"/>
</dbReference>
<dbReference type="Gene3D" id="3.40.50.300">
    <property type="entry name" value="P-loop containing nucleotide triphosphate hydrolases"/>
    <property type="match status" value="1"/>
</dbReference>
<dbReference type="NCBIfam" id="TIGR01241">
    <property type="entry name" value="FtsH_fam"/>
    <property type="match status" value="1"/>
</dbReference>
<dbReference type="FunFam" id="1.20.58.760:FF:000001">
    <property type="entry name" value="ATP-dependent zinc metalloprotease FtsH"/>
    <property type="match status" value="1"/>
</dbReference>
<accession>A0A940DHL8</accession>
<dbReference type="EMBL" id="JADINF010000125">
    <property type="protein sequence ID" value="MBO8424338.1"/>
    <property type="molecule type" value="Genomic_DNA"/>
</dbReference>
<dbReference type="HAMAP" id="MF_01458">
    <property type="entry name" value="FtsH"/>
    <property type="match status" value="1"/>
</dbReference>
<evidence type="ECO:0000256" key="8">
    <source>
        <dbReference type="ARBA" id="ARBA00022801"/>
    </source>
</evidence>
<feature type="binding site" evidence="15">
    <location>
        <position position="518"/>
    </location>
    <ligand>
        <name>Zn(2+)</name>
        <dbReference type="ChEBI" id="CHEBI:29105"/>
        <note>catalytic</note>
    </ligand>
</feature>
<keyword evidence="13 15" id="KW-0472">Membrane</keyword>
<dbReference type="SMART" id="SM00382">
    <property type="entry name" value="AAA"/>
    <property type="match status" value="1"/>
</dbReference>